<feature type="non-terminal residue" evidence="1">
    <location>
        <position position="56"/>
    </location>
</feature>
<accession>A0A8S3BF25</accession>
<dbReference type="Gene3D" id="1.25.40.10">
    <property type="entry name" value="Tetratricopeptide repeat domain"/>
    <property type="match status" value="1"/>
</dbReference>
<protein>
    <recommendedName>
        <fullName evidence="3">Tetratricopeptide repeat protein</fullName>
    </recommendedName>
</protein>
<dbReference type="Pfam" id="PF13181">
    <property type="entry name" value="TPR_8"/>
    <property type="match status" value="1"/>
</dbReference>
<dbReference type="InterPro" id="IPR011990">
    <property type="entry name" value="TPR-like_helical_dom_sf"/>
</dbReference>
<evidence type="ECO:0000313" key="2">
    <source>
        <dbReference type="Proteomes" id="UP000681720"/>
    </source>
</evidence>
<dbReference type="Proteomes" id="UP000681720">
    <property type="component" value="Unassembled WGS sequence"/>
</dbReference>
<proteinExistence type="predicted"/>
<organism evidence="1 2">
    <name type="scientific">Rotaria magnacalcarata</name>
    <dbReference type="NCBI Taxonomy" id="392030"/>
    <lineage>
        <taxon>Eukaryota</taxon>
        <taxon>Metazoa</taxon>
        <taxon>Spiralia</taxon>
        <taxon>Gnathifera</taxon>
        <taxon>Rotifera</taxon>
        <taxon>Eurotatoria</taxon>
        <taxon>Bdelloidea</taxon>
        <taxon>Philodinida</taxon>
        <taxon>Philodinidae</taxon>
        <taxon>Rotaria</taxon>
    </lineage>
</organism>
<dbReference type="InterPro" id="IPR019734">
    <property type="entry name" value="TPR_rpt"/>
</dbReference>
<reference evidence="1" key="1">
    <citation type="submission" date="2021-02" db="EMBL/GenBank/DDBJ databases">
        <authorList>
            <person name="Nowell W R."/>
        </authorList>
    </citation>
    <scope>NUCLEOTIDE SEQUENCE</scope>
</reference>
<dbReference type="PROSITE" id="PS50293">
    <property type="entry name" value="TPR_REGION"/>
    <property type="match status" value="1"/>
</dbReference>
<gene>
    <name evidence="1" type="ORF">GIL414_LOCUS47709</name>
</gene>
<sequence length="56" mass="6439">MGDYDRAEKYSKLLLTELETNKSNQANVHNILGLIYASKSLYNEAIDSYNQSIEIR</sequence>
<comment type="caution">
    <text evidence="1">The sequence shown here is derived from an EMBL/GenBank/DDBJ whole genome shotgun (WGS) entry which is preliminary data.</text>
</comment>
<dbReference type="SUPFAM" id="SSF48452">
    <property type="entry name" value="TPR-like"/>
    <property type="match status" value="1"/>
</dbReference>
<evidence type="ECO:0000313" key="1">
    <source>
        <dbReference type="EMBL" id="CAF4814158.1"/>
    </source>
</evidence>
<evidence type="ECO:0008006" key="3">
    <source>
        <dbReference type="Google" id="ProtNLM"/>
    </source>
</evidence>
<dbReference type="AlphaFoldDB" id="A0A8S3BF25"/>
<name>A0A8S3BF25_9BILA</name>
<dbReference type="EMBL" id="CAJOBJ010152958">
    <property type="protein sequence ID" value="CAF4814158.1"/>
    <property type="molecule type" value="Genomic_DNA"/>
</dbReference>